<evidence type="ECO:0000313" key="2">
    <source>
        <dbReference type="Proteomes" id="UP000619238"/>
    </source>
</evidence>
<evidence type="ECO:0008006" key="3">
    <source>
        <dbReference type="Google" id="ProtNLM"/>
    </source>
</evidence>
<gene>
    <name evidence="1" type="ORF">H2O64_15535</name>
</gene>
<organism evidence="1 2">
    <name type="scientific">Kordia aestuariivivens</name>
    <dbReference type="NCBI Taxonomy" id="2759037"/>
    <lineage>
        <taxon>Bacteria</taxon>
        <taxon>Pseudomonadati</taxon>
        <taxon>Bacteroidota</taxon>
        <taxon>Flavobacteriia</taxon>
        <taxon>Flavobacteriales</taxon>
        <taxon>Flavobacteriaceae</taxon>
        <taxon>Kordia</taxon>
    </lineage>
</organism>
<accession>A0ABR7QBX5</accession>
<reference evidence="1 2" key="1">
    <citation type="submission" date="2020-07" db="EMBL/GenBank/DDBJ databases">
        <title>Description of Kordia aestuariivivens sp. nov., isolated from a tidal flat.</title>
        <authorList>
            <person name="Park S."/>
            <person name="Yoon J.-H."/>
        </authorList>
    </citation>
    <scope>NUCLEOTIDE SEQUENCE [LARGE SCALE GENOMIC DNA]</scope>
    <source>
        <strain evidence="1 2">YSTF-M3</strain>
    </source>
</reference>
<sequence>MIAKKYFSALIILITLLGFYKKQSPAPNQEIELQFADQTTVLAETDEVIEAITAQLEALGVENIQVRQTAGILKIAYYSDENVAEIKKILAEEGFESEDKSEEIPTNKKAVTFQEYGIVDSFKIDVYELQTVSNPYTAIHGKYILALHKDYDKSPSPNSSANTSSFLTGEIKTTIALAYTESSYTAIPKENISYEIPDVRAGPFTTMHS</sequence>
<dbReference type="Proteomes" id="UP000619238">
    <property type="component" value="Unassembled WGS sequence"/>
</dbReference>
<keyword evidence="2" id="KW-1185">Reference proteome</keyword>
<proteinExistence type="predicted"/>
<name>A0ABR7QBX5_9FLAO</name>
<evidence type="ECO:0000313" key="1">
    <source>
        <dbReference type="EMBL" id="MBC8756089.1"/>
    </source>
</evidence>
<dbReference type="RefSeq" id="WP_187563128.1">
    <property type="nucleotide sequence ID" value="NZ_JACGWS010000009.1"/>
</dbReference>
<comment type="caution">
    <text evidence="1">The sequence shown here is derived from an EMBL/GenBank/DDBJ whole genome shotgun (WGS) entry which is preliminary data.</text>
</comment>
<dbReference type="EMBL" id="JACGWS010000009">
    <property type="protein sequence ID" value="MBC8756089.1"/>
    <property type="molecule type" value="Genomic_DNA"/>
</dbReference>
<protein>
    <recommendedName>
        <fullName evidence="3">HMA domain-containing protein</fullName>
    </recommendedName>
</protein>